<gene>
    <name evidence="1" type="ORF">ACFOSE_02255</name>
</gene>
<dbReference type="PROSITE" id="PS51257">
    <property type="entry name" value="PROKAR_LIPOPROTEIN"/>
    <property type="match status" value="1"/>
</dbReference>
<name>A0ABV8CZZ9_9STRE</name>
<keyword evidence="2" id="KW-1185">Reference proteome</keyword>
<accession>A0ABV8CZZ9</accession>
<evidence type="ECO:0000313" key="2">
    <source>
        <dbReference type="Proteomes" id="UP001595901"/>
    </source>
</evidence>
<evidence type="ECO:0000313" key="1">
    <source>
        <dbReference type="EMBL" id="MFC3931617.1"/>
    </source>
</evidence>
<dbReference type="Proteomes" id="UP001595901">
    <property type="component" value="Unassembled WGS sequence"/>
</dbReference>
<protein>
    <recommendedName>
        <fullName evidence="3">Lipoprotein</fullName>
    </recommendedName>
</protein>
<dbReference type="EMBL" id="JBHSAC010000020">
    <property type="protein sequence ID" value="MFC3931617.1"/>
    <property type="molecule type" value="Genomic_DNA"/>
</dbReference>
<sequence length="133" mass="15408">MKKWKTLLALGAVGILVMLGGCRMFGDKEETLTKEQQDNVVRWIARGYDVHAVDFISFSKDKSTGMYLLSFRLNSNKNYETTISINEKEEFSQSDGILGLNPINRFRELEKKKTLDKEYKIDISQIEITYLEE</sequence>
<dbReference type="RefSeq" id="WP_380429945.1">
    <property type="nucleotide sequence ID" value="NZ_JBHSAC010000020.1"/>
</dbReference>
<proteinExistence type="predicted"/>
<organism evidence="1 2">
    <name type="scientific">Streptococcus dentapri</name>
    <dbReference type="NCBI Taxonomy" id="573564"/>
    <lineage>
        <taxon>Bacteria</taxon>
        <taxon>Bacillati</taxon>
        <taxon>Bacillota</taxon>
        <taxon>Bacilli</taxon>
        <taxon>Lactobacillales</taxon>
        <taxon>Streptococcaceae</taxon>
        <taxon>Streptococcus</taxon>
    </lineage>
</organism>
<reference evidence="2" key="1">
    <citation type="journal article" date="2019" name="Int. J. Syst. Evol. Microbiol.">
        <title>The Global Catalogue of Microorganisms (GCM) 10K type strain sequencing project: providing services to taxonomists for standard genome sequencing and annotation.</title>
        <authorList>
            <consortium name="The Broad Institute Genomics Platform"/>
            <consortium name="The Broad Institute Genome Sequencing Center for Infectious Disease"/>
            <person name="Wu L."/>
            <person name="Ma J."/>
        </authorList>
    </citation>
    <scope>NUCLEOTIDE SEQUENCE [LARGE SCALE GENOMIC DNA]</scope>
    <source>
        <strain evidence="2">CCUG 58728</strain>
    </source>
</reference>
<evidence type="ECO:0008006" key="3">
    <source>
        <dbReference type="Google" id="ProtNLM"/>
    </source>
</evidence>
<comment type="caution">
    <text evidence="1">The sequence shown here is derived from an EMBL/GenBank/DDBJ whole genome shotgun (WGS) entry which is preliminary data.</text>
</comment>